<gene>
    <name evidence="2" type="ORF">RCOM_1631940</name>
</gene>
<evidence type="ECO:0000313" key="2">
    <source>
        <dbReference type="EMBL" id="EEF45064.1"/>
    </source>
</evidence>
<dbReference type="Proteomes" id="UP000008311">
    <property type="component" value="Unassembled WGS sequence"/>
</dbReference>
<organism evidence="2 3">
    <name type="scientific">Ricinus communis</name>
    <name type="common">Castor bean</name>
    <dbReference type="NCBI Taxonomy" id="3988"/>
    <lineage>
        <taxon>Eukaryota</taxon>
        <taxon>Viridiplantae</taxon>
        <taxon>Streptophyta</taxon>
        <taxon>Embryophyta</taxon>
        <taxon>Tracheophyta</taxon>
        <taxon>Spermatophyta</taxon>
        <taxon>Magnoliopsida</taxon>
        <taxon>eudicotyledons</taxon>
        <taxon>Gunneridae</taxon>
        <taxon>Pentapetalae</taxon>
        <taxon>rosids</taxon>
        <taxon>fabids</taxon>
        <taxon>Malpighiales</taxon>
        <taxon>Euphorbiaceae</taxon>
        <taxon>Acalyphoideae</taxon>
        <taxon>Acalypheae</taxon>
        <taxon>Ricinus</taxon>
    </lineage>
</organism>
<feature type="region of interest" description="Disordered" evidence="1">
    <location>
        <begin position="38"/>
        <end position="60"/>
    </location>
</feature>
<evidence type="ECO:0000256" key="1">
    <source>
        <dbReference type="SAM" id="MobiDB-lite"/>
    </source>
</evidence>
<keyword evidence="3" id="KW-1185">Reference proteome</keyword>
<dbReference type="AlphaFoldDB" id="B9RU52"/>
<reference evidence="3" key="1">
    <citation type="journal article" date="2010" name="Nat. Biotechnol.">
        <title>Draft genome sequence of the oilseed species Ricinus communis.</title>
        <authorList>
            <person name="Chan A.P."/>
            <person name="Crabtree J."/>
            <person name="Zhao Q."/>
            <person name="Lorenzi H."/>
            <person name="Orvis J."/>
            <person name="Puiu D."/>
            <person name="Melake-Berhan A."/>
            <person name="Jones K.M."/>
            <person name="Redman J."/>
            <person name="Chen G."/>
            <person name="Cahoon E.B."/>
            <person name="Gedil M."/>
            <person name="Stanke M."/>
            <person name="Haas B.J."/>
            <person name="Wortman J.R."/>
            <person name="Fraser-Liggett C.M."/>
            <person name="Ravel J."/>
            <person name="Rabinowicz P.D."/>
        </authorList>
    </citation>
    <scope>NUCLEOTIDE SEQUENCE [LARGE SCALE GENOMIC DNA]</scope>
    <source>
        <strain evidence="3">cv. Hale</strain>
    </source>
</reference>
<sequence>MKTPTLKGKVVVKGDQEVVRDAYCTALKEVFPTLQIEPKPKEKEDKAKPDEYTELLKIAP</sequence>
<protein>
    <submittedName>
        <fullName evidence="2">Uncharacterized protein</fullName>
    </submittedName>
</protein>
<dbReference type="InParanoid" id="B9RU52"/>
<accession>B9RU52</accession>
<name>B9RU52_RICCO</name>
<feature type="compositionally biased region" description="Basic and acidic residues" evidence="1">
    <location>
        <begin position="38"/>
        <end position="51"/>
    </location>
</feature>
<proteinExistence type="predicted"/>
<evidence type="ECO:0000313" key="3">
    <source>
        <dbReference type="Proteomes" id="UP000008311"/>
    </source>
</evidence>
<dbReference type="EMBL" id="EQ973816">
    <property type="protein sequence ID" value="EEF45064.1"/>
    <property type="molecule type" value="Genomic_DNA"/>
</dbReference>